<evidence type="ECO:0000313" key="5">
    <source>
        <dbReference type="Proteomes" id="UP001301769"/>
    </source>
</evidence>
<feature type="coiled-coil region" evidence="1">
    <location>
        <begin position="4"/>
        <end position="65"/>
    </location>
</feature>
<evidence type="ECO:0000256" key="2">
    <source>
        <dbReference type="SAM" id="MobiDB-lite"/>
    </source>
</evidence>
<reference evidence="4" key="1">
    <citation type="journal article" date="2023" name="Mol. Phylogenet. Evol.">
        <title>Genome-scale phylogeny and comparative genomics of the fungal order Sordariales.</title>
        <authorList>
            <person name="Hensen N."/>
            <person name="Bonometti L."/>
            <person name="Westerberg I."/>
            <person name="Brannstrom I.O."/>
            <person name="Guillou S."/>
            <person name="Cros-Aarteil S."/>
            <person name="Calhoun S."/>
            <person name="Haridas S."/>
            <person name="Kuo A."/>
            <person name="Mondo S."/>
            <person name="Pangilinan J."/>
            <person name="Riley R."/>
            <person name="LaButti K."/>
            <person name="Andreopoulos B."/>
            <person name="Lipzen A."/>
            <person name="Chen C."/>
            <person name="Yan M."/>
            <person name="Daum C."/>
            <person name="Ng V."/>
            <person name="Clum A."/>
            <person name="Steindorff A."/>
            <person name="Ohm R.A."/>
            <person name="Martin F."/>
            <person name="Silar P."/>
            <person name="Natvig D.O."/>
            <person name="Lalanne C."/>
            <person name="Gautier V."/>
            <person name="Ament-Velasquez S.L."/>
            <person name="Kruys A."/>
            <person name="Hutchinson M.I."/>
            <person name="Powell A.J."/>
            <person name="Barry K."/>
            <person name="Miller A.N."/>
            <person name="Grigoriev I.V."/>
            <person name="Debuchy R."/>
            <person name="Gladieux P."/>
            <person name="Hiltunen Thoren M."/>
            <person name="Johannesson H."/>
        </authorList>
    </citation>
    <scope>NUCLEOTIDE SEQUENCE</scope>
    <source>
        <strain evidence="4">PSN293</strain>
    </source>
</reference>
<feature type="region of interest" description="Disordered" evidence="2">
    <location>
        <begin position="211"/>
        <end position="256"/>
    </location>
</feature>
<sequence length="304" mass="32895">MSDLIDLEDQLRQWDEQLELVNASLVDAPDNDELLELKGEIVANKQETEAAIAEAKAAAAAASVKKTDKKPQEKWSRENHPAFKKAAEEVVPEPAVVIKYAVNDDVVAKWLSGDKGFYPARITSITGSSTDPVYTVKFKVDGSIETLRSKDIRPPNNTSAAATTNPAAKRKADLLENIHPASGSASPAGGFSPIAGGSNNGVVVQKAAEKYPSAETAKKDDDKPKPKFKKMKPTKELEANKSNWQNFNAKGKFGKAGGITKKKESMFRVPEGVNARVGFTGSGQAMRKDVTRSRHVYQVADDDN</sequence>
<keyword evidence="5" id="KW-1185">Reference proteome</keyword>
<dbReference type="SMART" id="SM00333">
    <property type="entry name" value="TUDOR"/>
    <property type="match status" value="1"/>
</dbReference>
<dbReference type="InterPro" id="IPR002999">
    <property type="entry name" value="Tudor"/>
</dbReference>
<reference evidence="4" key="2">
    <citation type="submission" date="2023-05" db="EMBL/GenBank/DDBJ databases">
        <authorList>
            <consortium name="Lawrence Berkeley National Laboratory"/>
            <person name="Steindorff A."/>
            <person name="Hensen N."/>
            <person name="Bonometti L."/>
            <person name="Westerberg I."/>
            <person name="Brannstrom I.O."/>
            <person name="Guillou S."/>
            <person name="Cros-Aarteil S."/>
            <person name="Calhoun S."/>
            <person name="Haridas S."/>
            <person name="Kuo A."/>
            <person name="Mondo S."/>
            <person name="Pangilinan J."/>
            <person name="Riley R."/>
            <person name="Labutti K."/>
            <person name="Andreopoulos B."/>
            <person name="Lipzen A."/>
            <person name="Chen C."/>
            <person name="Yanf M."/>
            <person name="Daum C."/>
            <person name="Ng V."/>
            <person name="Clum A."/>
            <person name="Ohm R."/>
            <person name="Martin F."/>
            <person name="Silar P."/>
            <person name="Natvig D."/>
            <person name="Lalanne C."/>
            <person name="Gautier V."/>
            <person name="Ament-Velasquez S.L."/>
            <person name="Kruys A."/>
            <person name="Hutchinson M.I."/>
            <person name="Powell A.J."/>
            <person name="Barry K."/>
            <person name="Miller A.N."/>
            <person name="Grigoriev I.V."/>
            <person name="Debuchy R."/>
            <person name="Gladieux P."/>
            <person name="Thoren M.H."/>
            <person name="Johannesson H."/>
        </authorList>
    </citation>
    <scope>NUCLEOTIDE SEQUENCE</scope>
    <source>
        <strain evidence="4">PSN293</strain>
    </source>
</reference>
<organism evidence="4 5">
    <name type="scientific">Rhypophila decipiens</name>
    <dbReference type="NCBI Taxonomy" id="261697"/>
    <lineage>
        <taxon>Eukaryota</taxon>
        <taxon>Fungi</taxon>
        <taxon>Dikarya</taxon>
        <taxon>Ascomycota</taxon>
        <taxon>Pezizomycotina</taxon>
        <taxon>Sordariomycetes</taxon>
        <taxon>Sordariomycetidae</taxon>
        <taxon>Sordariales</taxon>
        <taxon>Naviculisporaceae</taxon>
        <taxon>Rhypophila</taxon>
    </lineage>
</organism>
<dbReference type="Gene3D" id="2.30.30.140">
    <property type="match status" value="1"/>
</dbReference>
<comment type="caution">
    <text evidence="4">The sequence shown here is derived from an EMBL/GenBank/DDBJ whole genome shotgun (WGS) entry which is preliminary data.</text>
</comment>
<dbReference type="AlphaFoldDB" id="A0AAN6YDG1"/>
<evidence type="ECO:0000259" key="3">
    <source>
        <dbReference type="SMART" id="SM00333"/>
    </source>
</evidence>
<dbReference type="Proteomes" id="UP001301769">
    <property type="component" value="Unassembled WGS sequence"/>
</dbReference>
<accession>A0AAN6YDG1</accession>
<feature type="domain" description="Tudor" evidence="3">
    <location>
        <begin position="98"/>
        <end position="160"/>
    </location>
</feature>
<keyword evidence="1" id="KW-0175">Coiled coil</keyword>
<gene>
    <name evidence="4" type="ORF">QBC37DRAFT_370219</name>
</gene>
<name>A0AAN6YDG1_9PEZI</name>
<evidence type="ECO:0000256" key="1">
    <source>
        <dbReference type="SAM" id="Coils"/>
    </source>
</evidence>
<feature type="compositionally biased region" description="Basic and acidic residues" evidence="2">
    <location>
        <begin position="216"/>
        <end position="225"/>
    </location>
</feature>
<evidence type="ECO:0000313" key="4">
    <source>
        <dbReference type="EMBL" id="KAK4217263.1"/>
    </source>
</evidence>
<dbReference type="CDD" id="cd20446">
    <property type="entry name" value="Tudor_SpSPF30-like"/>
    <property type="match status" value="1"/>
</dbReference>
<proteinExistence type="predicted"/>
<dbReference type="EMBL" id="MU858061">
    <property type="protein sequence ID" value="KAK4217263.1"/>
    <property type="molecule type" value="Genomic_DNA"/>
</dbReference>
<dbReference type="SUPFAM" id="SSF63748">
    <property type="entry name" value="Tudor/PWWP/MBT"/>
    <property type="match status" value="1"/>
</dbReference>
<protein>
    <recommendedName>
        <fullName evidence="3">Tudor domain-containing protein</fullName>
    </recommendedName>
</protein>